<dbReference type="PRINTS" id="PR01374">
    <property type="entry name" value="TONBPROTEIN"/>
</dbReference>
<feature type="domain" description="TonB C-terminal" evidence="12">
    <location>
        <begin position="142"/>
        <end position="234"/>
    </location>
</feature>
<feature type="compositionally biased region" description="Polar residues" evidence="11">
    <location>
        <begin position="96"/>
        <end position="120"/>
    </location>
</feature>
<dbReference type="OrthoDB" id="9792439at2"/>
<feature type="transmembrane region" description="Helical" evidence="10">
    <location>
        <begin position="22"/>
        <end position="44"/>
    </location>
</feature>
<dbReference type="Pfam" id="PF03544">
    <property type="entry name" value="TonB_C"/>
    <property type="match status" value="1"/>
</dbReference>
<evidence type="ECO:0000256" key="8">
    <source>
        <dbReference type="ARBA" id="ARBA00022989"/>
    </source>
</evidence>
<evidence type="ECO:0000313" key="14">
    <source>
        <dbReference type="Proteomes" id="UP000236220"/>
    </source>
</evidence>
<dbReference type="GO" id="GO:0030288">
    <property type="term" value="C:outer membrane-bounded periplasmic space"/>
    <property type="evidence" value="ECO:0007669"/>
    <property type="project" value="InterPro"/>
</dbReference>
<dbReference type="PANTHER" id="PTHR33446:SF2">
    <property type="entry name" value="PROTEIN TONB"/>
    <property type="match status" value="1"/>
</dbReference>
<dbReference type="GO" id="GO:0031992">
    <property type="term" value="F:energy transducer activity"/>
    <property type="evidence" value="ECO:0007669"/>
    <property type="project" value="InterPro"/>
</dbReference>
<evidence type="ECO:0000313" key="13">
    <source>
        <dbReference type="EMBL" id="PNS09523.1"/>
    </source>
</evidence>
<evidence type="ECO:0000259" key="12">
    <source>
        <dbReference type="PROSITE" id="PS52015"/>
    </source>
</evidence>
<dbReference type="EMBL" id="NPZB01000001">
    <property type="protein sequence ID" value="PNS09523.1"/>
    <property type="molecule type" value="Genomic_DNA"/>
</dbReference>
<reference evidence="13 14" key="1">
    <citation type="submission" date="2017-08" db="EMBL/GenBank/DDBJ databases">
        <title>Lysobacter sylvestris genome.</title>
        <authorList>
            <person name="Zhang D.-C."/>
            <person name="Albuquerque L."/>
            <person name="Franca L."/>
            <person name="Froufe H.J.C."/>
            <person name="Barroso C."/>
            <person name="Egas C."/>
            <person name="Da Costa M."/>
            <person name="Margesin R."/>
        </authorList>
    </citation>
    <scope>NUCLEOTIDE SEQUENCE [LARGE SCALE GENOMIC DNA]</scope>
    <source>
        <strain evidence="13 14">AM20-91</strain>
    </source>
</reference>
<keyword evidence="6 10" id="KW-0812">Transmembrane</keyword>
<proteinExistence type="inferred from homology"/>
<evidence type="ECO:0000256" key="9">
    <source>
        <dbReference type="ARBA" id="ARBA00023136"/>
    </source>
</evidence>
<keyword evidence="4 10" id="KW-1003">Cell membrane</keyword>
<dbReference type="GO" id="GO:0015031">
    <property type="term" value="P:protein transport"/>
    <property type="evidence" value="ECO:0007669"/>
    <property type="project" value="UniProtKB-UniRule"/>
</dbReference>
<evidence type="ECO:0000256" key="5">
    <source>
        <dbReference type="ARBA" id="ARBA00022519"/>
    </source>
</evidence>
<comment type="subcellular location">
    <subcellularLocation>
        <location evidence="1 10">Cell inner membrane</location>
        <topology evidence="1 10">Single-pass membrane protein</topology>
        <orientation evidence="1 10">Periplasmic side</orientation>
    </subcellularLocation>
</comment>
<comment type="similarity">
    <text evidence="2 10">Belongs to the TonB family.</text>
</comment>
<protein>
    <recommendedName>
        <fullName evidence="10">Protein TonB</fullName>
    </recommendedName>
</protein>
<dbReference type="InterPro" id="IPR037682">
    <property type="entry name" value="TonB_C"/>
</dbReference>
<evidence type="ECO:0000256" key="3">
    <source>
        <dbReference type="ARBA" id="ARBA00022448"/>
    </source>
</evidence>
<comment type="caution">
    <text evidence="13">The sequence shown here is derived from an EMBL/GenBank/DDBJ whole genome shotgun (WGS) entry which is preliminary data.</text>
</comment>
<keyword evidence="7 10" id="KW-0653">Protein transport</keyword>
<dbReference type="GO" id="GO:0015891">
    <property type="term" value="P:siderophore transport"/>
    <property type="evidence" value="ECO:0007669"/>
    <property type="project" value="InterPro"/>
</dbReference>
<evidence type="ECO:0000256" key="4">
    <source>
        <dbReference type="ARBA" id="ARBA00022475"/>
    </source>
</evidence>
<dbReference type="GO" id="GO:0055085">
    <property type="term" value="P:transmembrane transport"/>
    <property type="evidence" value="ECO:0007669"/>
    <property type="project" value="InterPro"/>
</dbReference>
<keyword evidence="9 10" id="KW-0472">Membrane</keyword>
<evidence type="ECO:0000256" key="11">
    <source>
        <dbReference type="SAM" id="MobiDB-lite"/>
    </source>
</evidence>
<dbReference type="InterPro" id="IPR006260">
    <property type="entry name" value="TonB/TolA_C"/>
</dbReference>
<evidence type="ECO:0000256" key="7">
    <source>
        <dbReference type="ARBA" id="ARBA00022927"/>
    </source>
</evidence>
<dbReference type="Gene3D" id="3.30.1150.10">
    <property type="match status" value="1"/>
</dbReference>
<dbReference type="PANTHER" id="PTHR33446">
    <property type="entry name" value="PROTEIN TONB-RELATED"/>
    <property type="match status" value="1"/>
</dbReference>
<evidence type="ECO:0000256" key="10">
    <source>
        <dbReference type="RuleBase" id="RU362123"/>
    </source>
</evidence>
<dbReference type="InterPro" id="IPR003538">
    <property type="entry name" value="TonB"/>
</dbReference>
<dbReference type="InterPro" id="IPR051045">
    <property type="entry name" value="TonB-dependent_transducer"/>
</dbReference>
<name>A0A2K1Q3D3_9GAMM</name>
<keyword evidence="3 10" id="KW-0813">Transport</keyword>
<dbReference type="SUPFAM" id="SSF74653">
    <property type="entry name" value="TolA/TonB C-terminal domain"/>
    <property type="match status" value="1"/>
</dbReference>
<comment type="function">
    <text evidence="10">Interacts with outer membrane receptor proteins that carry out high-affinity binding and energy dependent uptake into the periplasmic space of specific substrates. It could act to transduce energy from the cytoplasmic membrane to specific energy-requiring processes in the outer membrane, resulting in the release into the periplasm of ligands bound by these outer membrane proteins.</text>
</comment>
<feature type="region of interest" description="Disordered" evidence="11">
    <location>
        <begin position="82"/>
        <end position="130"/>
    </location>
</feature>
<dbReference type="GO" id="GO:0098797">
    <property type="term" value="C:plasma membrane protein complex"/>
    <property type="evidence" value="ECO:0007669"/>
    <property type="project" value="TreeGrafter"/>
</dbReference>
<organism evidence="13 14">
    <name type="scientific">Solilutibacter silvestris</name>
    <dbReference type="NCBI Taxonomy" id="1645665"/>
    <lineage>
        <taxon>Bacteria</taxon>
        <taxon>Pseudomonadati</taxon>
        <taxon>Pseudomonadota</taxon>
        <taxon>Gammaproteobacteria</taxon>
        <taxon>Lysobacterales</taxon>
        <taxon>Lysobacteraceae</taxon>
        <taxon>Solilutibacter</taxon>
    </lineage>
</organism>
<evidence type="ECO:0000256" key="1">
    <source>
        <dbReference type="ARBA" id="ARBA00004383"/>
    </source>
</evidence>
<evidence type="ECO:0000256" key="6">
    <source>
        <dbReference type="ARBA" id="ARBA00022692"/>
    </source>
</evidence>
<keyword evidence="10" id="KW-0735">Signal-anchor</keyword>
<dbReference type="PROSITE" id="PS52015">
    <property type="entry name" value="TONB_CTD"/>
    <property type="match status" value="1"/>
</dbReference>
<keyword evidence="14" id="KW-1185">Reference proteome</keyword>
<dbReference type="RefSeq" id="WP_103074565.1">
    <property type="nucleotide sequence ID" value="NZ_NPZB01000001.1"/>
</dbReference>
<accession>A0A2K1Q3D3</accession>
<dbReference type="Proteomes" id="UP000236220">
    <property type="component" value="Unassembled WGS sequence"/>
</dbReference>
<evidence type="ECO:0000256" key="2">
    <source>
        <dbReference type="ARBA" id="ARBA00006555"/>
    </source>
</evidence>
<keyword evidence="8 10" id="KW-1133">Transmembrane helix</keyword>
<keyword evidence="5 10" id="KW-0997">Cell inner membrane</keyword>
<gene>
    <name evidence="13" type="ORF">Lysil_1152</name>
</gene>
<dbReference type="NCBIfam" id="TIGR01352">
    <property type="entry name" value="tonB_Cterm"/>
    <property type="match status" value="1"/>
</dbReference>
<dbReference type="AlphaFoldDB" id="A0A2K1Q3D3"/>
<sequence>MQSQTLALSRATTLQAQDRLDFARIGAFSAVIAIHVIAAGLLLAPMRMPDPGRIEQSVPITIVLPEVPPPPLVPVTVKPKVMPTPTKPIPQRQPEPRNNTVASNTTPIAASNNPEANTTVAKGDPTQPIEPVVEPNVEPKVLRGAQLAYASTPAPIYPRAAQIGGIEGTVILEVTVDEHGKPIDVVIAVSSGSRDLDRAAREQVLRAWRFQPAMESGRAVRAIGRVPVNFTLNR</sequence>